<keyword evidence="1" id="KW-0472">Membrane</keyword>
<name>A0A064CM88_9MYCO</name>
<dbReference type="AlphaFoldDB" id="A0A064CM88"/>
<accession>A0A064CM88</accession>
<evidence type="ECO:0000259" key="2">
    <source>
        <dbReference type="Pfam" id="PF05305"/>
    </source>
</evidence>
<dbReference type="Proteomes" id="UP000022835">
    <property type="component" value="Unassembled WGS sequence"/>
</dbReference>
<keyword evidence="1" id="KW-0812">Transmembrane</keyword>
<dbReference type="InterPro" id="IPR007969">
    <property type="entry name" value="DUF732"/>
</dbReference>
<feature type="domain" description="DUF732" evidence="2">
    <location>
        <begin position="97"/>
        <end position="140"/>
    </location>
</feature>
<comment type="caution">
    <text evidence="3">The sequence shown here is derived from an EMBL/GenBank/DDBJ whole genome shotgun (WGS) entry which is preliminary data.</text>
</comment>
<organism evidence="3 4">
    <name type="scientific">Mycolicibacterium aromaticivorans JS19b1 = JCM 16368</name>
    <dbReference type="NCBI Taxonomy" id="1440774"/>
    <lineage>
        <taxon>Bacteria</taxon>
        <taxon>Bacillati</taxon>
        <taxon>Actinomycetota</taxon>
        <taxon>Actinomycetes</taxon>
        <taxon>Mycobacteriales</taxon>
        <taxon>Mycobacteriaceae</taxon>
        <taxon>Mycolicibacterium</taxon>
    </lineage>
</organism>
<keyword evidence="1" id="KW-1133">Transmembrane helix</keyword>
<dbReference type="EMBL" id="JALN02000001">
    <property type="protein sequence ID" value="KDE99798.1"/>
    <property type="molecule type" value="Genomic_DNA"/>
</dbReference>
<keyword evidence="4" id="KW-1185">Reference proteome</keyword>
<protein>
    <recommendedName>
        <fullName evidence="2">DUF732 domain-containing protein</fullName>
    </recommendedName>
</protein>
<sequence>MLTPTRPTGWRPDPTARYEGRYYTAGHATNRVRNGRSEANDPVGGQMLPAYVEVPVARSSVRLTWLATGVTTAVIVMVAGVVAGLLWARHRPSPPPEAEYVQALQTAGLFDQFNSEANAVAHGHEVCNQLEHGGQQQGLLADKIAVDVFCPKFNNGFRILESAKISGVFVLTDSLGTGSIVVDGGTCHGTDGYADIGRTTPVTVKNGKGDILTTTSLGAGTGDSANCTFSFTFSIDEGQDRYVVSIGRRGDFSYSFEQLRSHGLQIHLGH</sequence>
<evidence type="ECO:0000313" key="3">
    <source>
        <dbReference type="EMBL" id="KDE99798.1"/>
    </source>
</evidence>
<dbReference type="STRING" id="1440774.Y900_012840"/>
<gene>
    <name evidence="3" type="ORF">Y900_012840</name>
</gene>
<feature type="transmembrane region" description="Helical" evidence="1">
    <location>
        <begin position="65"/>
        <end position="88"/>
    </location>
</feature>
<dbReference type="Pfam" id="PF05305">
    <property type="entry name" value="DUF732"/>
    <property type="match status" value="1"/>
</dbReference>
<reference evidence="3" key="1">
    <citation type="submission" date="2014-05" db="EMBL/GenBank/DDBJ databases">
        <title>Genome sequence of Mycobacterium aromaticivorans strain JS19b1T (= DSM 45407T).</title>
        <authorList>
            <person name="Kwak Y."/>
            <person name="Park G.-S."/>
            <person name="Li Q.X."/>
            <person name="Lee S.-E."/>
            <person name="Shin J.-H."/>
        </authorList>
    </citation>
    <scope>NUCLEOTIDE SEQUENCE [LARGE SCALE GENOMIC DNA]</scope>
    <source>
        <strain evidence="3">JS19b1</strain>
    </source>
</reference>
<evidence type="ECO:0000313" key="4">
    <source>
        <dbReference type="Proteomes" id="UP000022835"/>
    </source>
</evidence>
<proteinExistence type="predicted"/>
<dbReference type="eggNOG" id="ENOG5033EHB">
    <property type="taxonomic scope" value="Bacteria"/>
</dbReference>
<evidence type="ECO:0000256" key="1">
    <source>
        <dbReference type="SAM" id="Phobius"/>
    </source>
</evidence>